<accession>A0AAD2ACF0</accession>
<sequence length="594" mass="65777">MEEPKKICHEQEKNKMVLKLGDGGGIGAVVLLAGALATTAVASAFIVGWNRWKSGEKNQHHQLSPPPTAVSHQSLGHNNPSTEATDVVEAENDTALFVSTECTILDEKPNLEINGGKGDAAYSDEETLCGNIPKKLEISAISVDRFYVPILDENVLFKPESTKNNQDKPVDVEDKQVEGDPVDDEISAVKCEAVETIDADQTVQELQLSEGKTDMCSDREEGDGVHSNELIEEKYNQETLMNIEQNKVGGHCDDGEITKVDKTAGERELDEEKKTNICGTQEPISTESSKAESIASENYGEDGHILQPAVENLLVMENSTTNDDKKECLQVELNAAEEISCNDDEETVCIDNTTPANSQCRDYDEHVHMLNGSSHFTSEIVIADHPKEELLFVEEIAALKEKAASGADDENLDVKEDNPLTQFLDYQQKEYESDSEENDGEEIEVAFETTGGEDEEKVDDIEDESNNMAVEDFADKLDENLEGIGNFSAESNVNFKGMNLDCQEMEGKIEEDKAAREGKYNLHEYNIHRSTENSSIDKYVVELGTQNNPMRKRILIGTFSVVSWISCSWFFGLSFVKLSLIVFLTMVLSKIPGY</sequence>
<protein>
    <submittedName>
        <fullName evidence="3">Uncharacterized protein</fullName>
    </submittedName>
</protein>
<keyword evidence="4" id="KW-1185">Reference proteome</keyword>
<feature type="transmembrane region" description="Helical" evidence="2">
    <location>
        <begin position="26"/>
        <end position="49"/>
    </location>
</feature>
<reference evidence="3" key="1">
    <citation type="submission" date="2023-05" db="EMBL/GenBank/DDBJ databases">
        <authorList>
            <person name="Huff M."/>
        </authorList>
    </citation>
    <scope>NUCLEOTIDE SEQUENCE</scope>
</reference>
<dbReference type="EMBL" id="OU503057">
    <property type="protein sequence ID" value="CAI9785597.1"/>
    <property type="molecule type" value="Genomic_DNA"/>
</dbReference>
<organism evidence="3 4">
    <name type="scientific">Fraxinus pennsylvanica</name>
    <dbReference type="NCBI Taxonomy" id="56036"/>
    <lineage>
        <taxon>Eukaryota</taxon>
        <taxon>Viridiplantae</taxon>
        <taxon>Streptophyta</taxon>
        <taxon>Embryophyta</taxon>
        <taxon>Tracheophyta</taxon>
        <taxon>Spermatophyta</taxon>
        <taxon>Magnoliopsida</taxon>
        <taxon>eudicotyledons</taxon>
        <taxon>Gunneridae</taxon>
        <taxon>Pentapetalae</taxon>
        <taxon>asterids</taxon>
        <taxon>lamiids</taxon>
        <taxon>Lamiales</taxon>
        <taxon>Oleaceae</taxon>
        <taxon>Oleeae</taxon>
        <taxon>Fraxinus</taxon>
    </lineage>
</organism>
<feature type="transmembrane region" description="Helical" evidence="2">
    <location>
        <begin position="555"/>
        <end position="588"/>
    </location>
</feature>
<evidence type="ECO:0000256" key="1">
    <source>
        <dbReference type="SAM" id="MobiDB-lite"/>
    </source>
</evidence>
<keyword evidence="2" id="KW-0812">Transmembrane</keyword>
<dbReference type="AlphaFoldDB" id="A0AAD2ACF0"/>
<feature type="region of interest" description="Disordered" evidence="1">
    <location>
        <begin position="56"/>
        <end position="81"/>
    </location>
</feature>
<gene>
    <name evidence="3" type="ORF">FPE_LOCUS33027</name>
</gene>
<proteinExistence type="predicted"/>
<feature type="compositionally biased region" description="Polar residues" evidence="1">
    <location>
        <begin position="70"/>
        <end position="81"/>
    </location>
</feature>
<evidence type="ECO:0000313" key="3">
    <source>
        <dbReference type="EMBL" id="CAI9785597.1"/>
    </source>
</evidence>
<keyword evidence="2" id="KW-0472">Membrane</keyword>
<evidence type="ECO:0000256" key="2">
    <source>
        <dbReference type="SAM" id="Phobius"/>
    </source>
</evidence>
<keyword evidence="2" id="KW-1133">Transmembrane helix</keyword>
<dbReference type="Proteomes" id="UP000834106">
    <property type="component" value="Chromosome 22"/>
</dbReference>
<name>A0AAD2ACF0_9LAMI</name>
<evidence type="ECO:0000313" key="4">
    <source>
        <dbReference type="Proteomes" id="UP000834106"/>
    </source>
</evidence>